<evidence type="ECO:0000256" key="3">
    <source>
        <dbReference type="ARBA" id="ARBA00022827"/>
    </source>
</evidence>
<comment type="cofactor">
    <cofactor evidence="1">
        <name>FAD</name>
        <dbReference type="ChEBI" id="CHEBI:57692"/>
    </cofactor>
</comment>
<dbReference type="PRINTS" id="PR00420">
    <property type="entry name" value="RNGMNOXGNASE"/>
</dbReference>
<evidence type="ECO:0000256" key="4">
    <source>
        <dbReference type="ARBA" id="ARBA00023002"/>
    </source>
</evidence>
<dbReference type="InterPro" id="IPR036188">
    <property type="entry name" value="FAD/NAD-bd_sf"/>
</dbReference>
<evidence type="ECO:0000313" key="8">
    <source>
        <dbReference type="Proteomes" id="UP000193963"/>
    </source>
</evidence>
<evidence type="ECO:0000256" key="2">
    <source>
        <dbReference type="ARBA" id="ARBA00022630"/>
    </source>
</evidence>
<dbReference type="SUPFAM" id="SSF51905">
    <property type="entry name" value="FAD/NAD(P)-binding domain"/>
    <property type="match status" value="1"/>
</dbReference>
<dbReference type="RefSeq" id="WP_085888136.1">
    <property type="nucleotide sequence ID" value="NZ_FWFN01000004.1"/>
</dbReference>
<name>A0A1X6Z9A3_9RHOB</name>
<dbReference type="GO" id="GO:0018669">
    <property type="term" value="F:3-hydroxybenzoate 6-monooxygenase activity"/>
    <property type="evidence" value="ECO:0007669"/>
    <property type="project" value="UniProtKB-EC"/>
</dbReference>
<protein>
    <submittedName>
        <fullName evidence="7">3-hydroxybenzoate 6-hydroxylase 1</fullName>
        <ecNumber evidence="7">1.14.13.24</ecNumber>
    </submittedName>
</protein>
<dbReference type="OrthoDB" id="4230779at2"/>
<accession>A0A1X6Z9A3</accession>
<dbReference type="InterPro" id="IPR002938">
    <property type="entry name" value="FAD-bd"/>
</dbReference>
<dbReference type="Pfam" id="PF01494">
    <property type="entry name" value="FAD_binding_3"/>
    <property type="match status" value="1"/>
</dbReference>
<gene>
    <name evidence="7" type="primary">xlnD</name>
    <name evidence="7" type="ORF">PSM7751_02086</name>
</gene>
<dbReference type="PANTHER" id="PTHR13789:SF318">
    <property type="entry name" value="GERANYLGERANYL DIPHOSPHATE REDUCTASE"/>
    <property type="match status" value="1"/>
</dbReference>
<dbReference type="Gene3D" id="3.50.50.60">
    <property type="entry name" value="FAD/NAD(P)-binding domain"/>
    <property type="match status" value="1"/>
</dbReference>
<keyword evidence="4 7" id="KW-0560">Oxidoreductase</keyword>
<keyword evidence="3" id="KW-0274">FAD</keyword>
<dbReference type="EC" id="1.14.13.24" evidence="7"/>
<sequence length="418" mass="44908">MPLTGQKIAIIGAGIGGLAAARALALRGAEVTVLEQAECIREVGAGLQISPNGAAVLRGLGLRPELFGMASDAVRLVDHHGRTALRMDLGGLPDRNGYFFCHRADLIAALAHGARKAGARVRLLQRVEDVVTGEAPEIHIANRARMRPALVVGADGLHSRLRAAILGDSRASFTGQVCWRAVVPAAPNDPKGAEARVYMGPGRHLVSYPLRGGALRNIVAVEERREWAPDSWSHEDNPDNLCRAFAGFCPEVQSLLERVSRVNLWGLHRHEVAPKWYDGRTALLGDAAHPTLPFLAQGANLALEDAWVLSETLAEALDGAAGPEAAQAAIGPALERYQQARRDRARRAIQTANRNAWKYHLRFPPLRVAAHAALRLGGKVAPGAILHQFDWLYGHDVTGGQRLAADLDCPVSEGDLCP</sequence>
<keyword evidence="2" id="KW-0285">Flavoprotein</keyword>
<dbReference type="EMBL" id="FWFN01000004">
    <property type="protein sequence ID" value="SLN45127.1"/>
    <property type="molecule type" value="Genomic_DNA"/>
</dbReference>
<evidence type="ECO:0000256" key="1">
    <source>
        <dbReference type="ARBA" id="ARBA00001974"/>
    </source>
</evidence>
<evidence type="ECO:0000259" key="6">
    <source>
        <dbReference type="Pfam" id="PF01494"/>
    </source>
</evidence>
<keyword evidence="5" id="KW-0503">Monooxygenase</keyword>
<dbReference type="Proteomes" id="UP000193963">
    <property type="component" value="Unassembled WGS sequence"/>
</dbReference>
<feature type="domain" description="FAD-binding" evidence="6">
    <location>
        <begin position="8"/>
        <end position="351"/>
    </location>
</feature>
<dbReference type="SUPFAM" id="SSF54373">
    <property type="entry name" value="FAD-linked reductases, C-terminal domain"/>
    <property type="match status" value="1"/>
</dbReference>
<keyword evidence="8" id="KW-1185">Reference proteome</keyword>
<reference evidence="7 8" key="1">
    <citation type="submission" date="2017-03" db="EMBL/GenBank/DDBJ databases">
        <authorList>
            <person name="Afonso C.L."/>
            <person name="Miller P.J."/>
            <person name="Scott M.A."/>
            <person name="Spackman E."/>
            <person name="Goraichik I."/>
            <person name="Dimitrov K.M."/>
            <person name="Suarez D.L."/>
            <person name="Swayne D.E."/>
        </authorList>
    </citation>
    <scope>NUCLEOTIDE SEQUENCE [LARGE SCALE GENOMIC DNA]</scope>
    <source>
        <strain evidence="7 8">CECT 7751</strain>
    </source>
</reference>
<evidence type="ECO:0000256" key="5">
    <source>
        <dbReference type="ARBA" id="ARBA00023033"/>
    </source>
</evidence>
<evidence type="ECO:0000313" key="7">
    <source>
        <dbReference type="EMBL" id="SLN45127.1"/>
    </source>
</evidence>
<dbReference type="InterPro" id="IPR050493">
    <property type="entry name" value="FAD-dep_Monooxygenase_BioMet"/>
</dbReference>
<dbReference type="PANTHER" id="PTHR13789">
    <property type="entry name" value="MONOOXYGENASE"/>
    <property type="match status" value="1"/>
</dbReference>
<proteinExistence type="predicted"/>
<dbReference type="AlphaFoldDB" id="A0A1X6Z9A3"/>
<organism evidence="7 8">
    <name type="scientific">Pseudooceanicola marinus</name>
    <dbReference type="NCBI Taxonomy" id="396013"/>
    <lineage>
        <taxon>Bacteria</taxon>
        <taxon>Pseudomonadati</taxon>
        <taxon>Pseudomonadota</taxon>
        <taxon>Alphaproteobacteria</taxon>
        <taxon>Rhodobacterales</taxon>
        <taxon>Paracoccaceae</taxon>
        <taxon>Pseudooceanicola</taxon>
    </lineage>
</organism>
<dbReference type="GO" id="GO:0071949">
    <property type="term" value="F:FAD binding"/>
    <property type="evidence" value="ECO:0007669"/>
    <property type="project" value="InterPro"/>
</dbReference>